<dbReference type="AlphaFoldDB" id="A0A4R8FYP5"/>
<evidence type="ECO:0000256" key="1">
    <source>
        <dbReference type="SAM" id="MobiDB-lite"/>
    </source>
</evidence>
<sequence>MTADNERKGRGIPMDGDTAVRPRPIMERHLQTLLLTLVAGLIAWSGMTTMRLVETQARQDERVTHLITLTESLRNEIRGMEDRYMSRSDAEIYRAQFSARMDGLDQRISVLEDAN</sequence>
<protein>
    <submittedName>
        <fullName evidence="2">Uncharacterized protein</fullName>
    </submittedName>
</protein>
<organism evidence="2 3">
    <name type="scientific">Modicisalibacter xianhensis</name>
    <dbReference type="NCBI Taxonomy" id="442341"/>
    <lineage>
        <taxon>Bacteria</taxon>
        <taxon>Pseudomonadati</taxon>
        <taxon>Pseudomonadota</taxon>
        <taxon>Gammaproteobacteria</taxon>
        <taxon>Oceanospirillales</taxon>
        <taxon>Halomonadaceae</taxon>
        <taxon>Modicisalibacter</taxon>
    </lineage>
</organism>
<feature type="region of interest" description="Disordered" evidence="1">
    <location>
        <begin position="1"/>
        <end position="20"/>
    </location>
</feature>
<comment type="caution">
    <text evidence="2">The sequence shown here is derived from an EMBL/GenBank/DDBJ whole genome shotgun (WGS) entry which is preliminary data.</text>
</comment>
<evidence type="ECO:0000313" key="2">
    <source>
        <dbReference type="EMBL" id="TDX30770.1"/>
    </source>
</evidence>
<evidence type="ECO:0000313" key="3">
    <source>
        <dbReference type="Proteomes" id="UP000294489"/>
    </source>
</evidence>
<accession>A0A4R8FYP5</accession>
<name>A0A4R8FYP5_9GAMM</name>
<dbReference type="Proteomes" id="UP000294489">
    <property type="component" value="Unassembled WGS sequence"/>
</dbReference>
<gene>
    <name evidence="2" type="ORF">DFO67_10425</name>
</gene>
<dbReference type="EMBL" id="SOEC01000004">
    <property type="protein sequence ID" value="TDX30770.1"/>
    <property type="molecule type" value="Genomic_DNA"/>
</dbReference>
<proteinExistence type="predicted"/>
<reference evidence="2 3" key="1">
    <citation type="submission" date="2019-03" db="EMBL/GenBank/DDBJ databases">
        <title>Freshwater and sediment microbial communities from various areas in North America, analyzing microbe dynamics in response to fracking.</title>
        <authorList>
            <person name="Lamendella R."/>
        </authorList>
    </citation>
    <scope>NUCLEOTIDE SEQUENCE [LARGE SCALE GENOMIC DNA]</scope>
    <source>
        <strain evidence="2 3">6_TX</strain>
    </source>
</reference>